<evidence type="ECO:0000313" key="2">
    <source>
        <dbReference type="EMBL" id="MBB2497836.1"/>
    </source>
</evidence>
<reference evidence="3 4" key="1">
    <citation type="submission" date="2017-12" db="EMBL/GenBank/DDBJ databases">
        <title>Sequencing the genomes of 1000 Actinobacteria strains.</title>
        <authorList>
            <person name="Klenk H.-P."/>
        </authorList>
    </citation>
    <scope>NUCLEOTIDE SEQUENCE [LARGE SCALE GENOMIC DNA]</scope>
    <source>
        <strain evidence="3 4">DSM 45165</strain>
    </source>
</reference>
<dbReference type="InterPro" id="IPR038332">
    <property type="entry name" value="PPE_sf"/>
</dbReference>
<gene>
    <name evidence="3" type="ORF">ATK30_3583</name>
    <name evidence="2" type="ORF">H5411_01625</name>
</gene>
<name>A0A2N3WFT9_9PSEU</name>
<dbReference type="EMBL" id="JACJHR010000002">
    <property type="protein sequence ID" value="MBB2497836.1"/>
    <property type="molecule type" value="Genomic_DNA"/>
</dbReference>
<organism evidence="3 4">
    <name type="scientific">Amycolatopsis echigonensis</name>
    <dbReference type="NCBI Taxonomy" id="2576905"/>
    <lineage>
        <taxon>Bacteria</taxon>
        <taxon>Bacillati</taxon>
        <taxon>Actinomycetota</taxon>
        <taxon>Actinomycetes</taxon>
        <taxon>Pseudonocardiales</taxon>
        <taxon>Pseudonocardiaceae</taxon>
        <taxon>Amycolatopsis</taxon>
    </lineage>
</organism>
<evidence type="ECO:0008006" key="6">
    <source>
        <dbReference type="Google" id="ProtNLM"/>
    </source>
</evidence>
<sequence>MSTPQPGLAPSDADYLGHPHEQLKSYVEANLDVEQVSSVSHAYTEVQKAFEDFATQLGEAVKKAAHAWSGEAAASAQAYFVSLAEWAEANSQNAKLAAQIVEEQASAAQAAKHSMPDPVPFDWSEEFDKWSHASPLEMGDAIDATLKKQQASRSAHEQAAETMSKYDASLYSSGSQQPTFAHPPKFGVAAGGGAAVAMPTGPEHHDAAPAGHAAPAPASPAPAVADAGSGSASASAGAAGGGGAVAGHASAPTVSGPSQFTGAVHQPMPDGSTTAAGYAPAAGQAASNGGAAGAGAGMGAMPMGGMMGGGGGGFGADEEHETKVGRGGGSFGPGDGAMAPGAADVAAGGMGGAPARPGMGFGARPYDDGNDQPAFVMEIEENEVFGGGHRSAPPVIGE</sequence>
<feature type="compositionally biased region" description="Low complexity" evidence="1">
    <location>
        <begin position="208"/>
        <end position="237"/>
    </location>
</feature>
<evidence type="ECO:0000313" key="5">
    <source>
        <dbReference type="Proteomes" id="UP000550260"/>
    </source>
</evidence>
<proteinExistence type="predicted"/>
<dbReference type="RefSeq" id="WP_101436509.1">
    <property type="nucleotide sequence ID" value="NZ_JACJHR010000002.1"/>
</dbReference>
<reference evidence="2 5" key="2">
    <citation type="submission" date="2020-08" db="EMBL/GenBank/DDBJ databases">
        <title>Amycolatopsis echigonensis JCM 21831.</title>
        <authorList>
            <person name="Tedsree N."/>
            <person name="Kuncharoen N."/>
            <person name="Likhitwitayawuid K."/>
            <person name="Tanasupawat S."/>
        </authorList>
    </citation>
    <scope>NUCLEOTIDE SEQUENCE [LARGE SCALE GENOMIC DNA]</scope>
    <source>
        <strain evidence="2 5">JCM 21831</strain>
    </source>
</reference>
<dbReference type="SUPFAM" id="SSF140459">
    <property type="entry name" value="PE/PPE dimer-like"/>
    <property type="match status" value="1"/>
</dbReference>
<feature type="region of interest" description="Disordered" evidence="1">
    <location>
        <begin position="196"/>
        <end position="276"/>
    </location>
</feature>
<evidence type="ECO:0000313" key="4">
    <source>
        <dbReference type="Proteomes" id="UP000233750"/>
    </source>
</evidence>
<dbReference type="AlphaFoldDB" id="A0A2N3WFT9"/>
<dbReference type="Gene3D" id="1.20.1260.20">
    <property type="entry name" value="PPE superfamily"/>
    <property type="match status" value="1"/>
</dbReference>
<dbReference type="EMBL" id="PJMY01000003">
    <property type="protein sequence ID" value="PKV92754.1"/>
    <property type="molecule type" value="Genomic_DNA"/>
</dbReference>
<protein>
    <recommendedName>
        <fullName evidence="6">PPE family protein</fullName>
    </recommendedName>
</protein>
<feature type="region of interest" description="Disordered" evidence="1">
    <location>
        <begin position="311"/>
        <end position="337"/>
    </location>
</feature>
<accession>A0A2N3WFT9</accession>
<dbReference type="Proteomes" id="UP000550260">
    <property type="component" value="Unassembled WGS sequence"/>
</dbReference>
<dbReference type="OrthoDB" id="3691371at2"/>
<evidence type="ECO:0000256" key="1">
    <source>
        <dbReference type="SAM" id="MobiDB-lite"/>
    </source>
</evidence>
<keyword evidence="4" id="KW-1185">Reference proteome</keyword>
<comment type="caution">
    <text evidence="3">The sequence shown here is derived from an EMBL/GenBank/DDBJ whole genome shotgun (WGS) entry which is preliminary data.</text>
</comment>
<evidence type="ECO:0000313" key="3">
    <source>
        <dbReference type="EMBL" id="PKV92754.1"/>
    </source>
</evidence>
<dbReference type="Proteomes" id="UP000233750">
    <property type="component" value="Unassembled WGS sequence"/>
</dbReference>
<accession>A0A8E1T1R1</accession>
<feature type="compositionally biased region" description="Gly residues" evidence="1">
    <location>
        <begin position="325"/>
        <end position="335"/>
    </location>
</feature>